<protein>
    <submittedName>
        <fullName evidence="1">Four helix bundle protein</fullName>
    </submittedName>
</protein>
<dbReference type="CDD" id="cd16377">
    <property type="entry name" value="23S_rRNA_IVP_like"/>
    <property type="match status" value="1"/>
</dbReference>
<name>A0A832DDZ4_9BACT</name>
<dbReference type="Pfam" id="PF05635">
    <property type="entry name" value="23S_rRNA_IVP"/>
    <property type="match status" value="1"/>
</dbReference>
<sequence>MSEEFYEFNNNFSLNEPEEFYDNHRDFTSLVAWQKCRDVKLFFYEKILPVLPKEEKYNLDHQIRKASVSSTANIAEGYGRFHFQEGIQFYRISRASLYELKDHLISCFDLNFISKELKNEGEILIEDAKKTLNGYINYVKSKIS</sequence>
<dbReference type="Gene3D" id="1.20.1440.60">
    <property type="entry name" value="23S rRNA-intervening sequence"/>
    <property type="match status" value="1"/>
</dbReference>
<dbReference type="PANTHER" id="PTHR38471:SF2">
    <property type="entry name" value="FOUR HELIX BUNDLE PROTEIN"/>
    <property type="match status" value="1"/>
</dbReference>
<reference evidence="1" key="1">
    <citation type="journal article" date="2020" name="mSystems">
        <title>Genome- and Community-Level Interaction Insights into Carbon Utilization and Element Cycling Functions of Hydrothermarchaeota in Hydrothermal Sediment.</title>
        <authorList>
            <person name="Zhou Z."/>
            <person name="Liu Y."/>
            <person name="Xu W."/>
            <person name="Pan J."/>
            <person name="Luo Z.H."/>
            <person name="Li M."/>
        </authorList>
    </citation>
    <scope>NUCLEOTIDE SEQUENCE [LARGE SCALE GENOMIC DNA]</scope>
    <source>
        <strain evidence="1">SpSt-500</strain>
    </source>
</reference>
<evidence type="ECO:0000313" key="1">
    <source>
        <dbReference type="EMBL" id="HGT46924.1"/>
    </source>
</evidence>
<dbReference type="SUPFAM" id="SSF158446">
    <property type="entry name" value="IVS-encoded protein-like"/>
    <property type="match status" value="1"/>
</dbReference>
<dbReference type="InterPro" id="IPR012657">
    <property type="entry name" value="23S_rRNA-intervening_sequence"/>
</dbReference>
<gene>
    <name evidence="1" type="ORF">ENS56_02705</name>
</gene>
<proteinExistence type="predicted"/>
<dbReference type="AlphaFoldDB" id="A0A832DDZ4"/>
<organism evidence="1">
    <name type="scientific">Ignavibacterium album</name>
    <dbReference type="NCBI Taxonomy" id="591197"/>
    <lineage>
        <taxon>Bacteria</taxon>
        <taxon>Pseudomonadati</taxon>
        <taxon>Ignavibacteriota</taxon>
        <taxon>Ignavibacteria</taxon>
        <taxon>Ignavibacteriales</taxon>
        <taxon>Ignavibacteriaceae</taxon>
        <taxon>Ignavibacterium</taxon>
    </lineage>
</organism>
<comment type="caution">
    <text evidence="1">The sequence shown here is derived from an EMBL/GenBank/DDBJ whole genome shotgun (WGS) entry which is preliminary data.</text>
</comment>
<dbReference type="EMBL" id="DSVI01000004">
    <property type="protein sequence ID" value="HGT46924.1"/>
    <property type="molecule type" value="Genomic_DNA"/>
</dbReference>
<dbReference type="PANTHER" id="PTHR38471">
    <property type="entry name" value="FOUR HELIX BUNDLE PROTEIN"/>
    <property type="match status" value="1"/>
</dbReference>
<dbReference type="InterPro" id="IPR036583">
    <property type="entry name" value="23S_rRNA_IVS_sf"/>
</dbReference>
<dbReference type="NCBIfam" id="TIGR02436">
    <property type="entry name" value="four helix bundle protein"/>
    <property type="match status" value="1"/>
</dbReference>
<accession>A0A832DDZ4</accession>